<keyword evidence="5" id="KW-0812">Transmembrane</keyword>
<dbReference type="PANTHER" id="PTHR43317">
    <property type="entry name" value="THERMOSPERMINE SYNTHASE ACAULIS5"/>
    <property type="match status" value="1"/>
</dbReference>
<feature type="transmembrane region" description="Helical" evidence="5">
    <location>
        <begin position="359"/>
        <end position="378"/>
    </location>
</feature>
<feature type="transmembrane region" description="Helical" evidence="5">
    <location>
        <begin position="251"/>
        <end position="274"/>
    </location>
</feature>
<dbReference type="Proteomes" id="UP000001399">
    <property type="component" value="Chromosome"/>
</dbReference>
<dbReference type="eggNOG" id="COG0421">
    <property type="taxonomic scope" value="Bacteria"/>
</dbReference>
<feature type="transmembrane region" description="Helical" evidence="5">
    <location>
        <begin position="415"/>
        <end position="434"/>
    </location>
</feature>
<evidence type="ECO:0000256" key="5">
    <source>
        <dbReference type="SAM" id="Phobius"/>
    </source>
</evidence>
<dbReference type="Gene3D" id="3.40.50.150">
    <property type="entry name" value="Vaccinia Virus protein VP39"/>
    <property type="match status" value="1"/>
</dbReference>
<keyword evidence="3 4" id="KW-0620">Polyamine biosynthesis</keyword>
<dbReference type="AlphaFoldDB" id="E3HZK9"/>
<dbReference type="STRING" id="648757.Rvan_1802"/>
<feature type="transmembrane region" description="Helical" evidence="5">
    <location>
        <begin position="99"/>
        <end position="119"/>
    </location>
</feature>
<protein>
    <submittedName>
        <fullName evidence="7">Spermine synthase</fullName>
    </submittedName>
</protein>
<dbReference type="InterPro" id="IPR030374">
    <property type="entry name" value="PABS"/>
</dbReference>
<evidence type="ECO:0000313" key="7">
    <source>
        <dbReference type="EMBL" id="ADP71044.1"/>
    </source>
</evidence>
<proteinExistence type="inferred from homology"/>
<sequence length="888" mass="93962">MGTLPIASSRQPAVGEASIPSPIGNIVSRSLHLTLLYVLLFLSGFAGLGYEIVWTRMLSVGLGHEIIAVLAVIAAFFSGLALGAWALDGPVSRSRVPGRWYAAFELIIAVWSVALVALIPAANRFVATLIGADPSPALHWAIAFIVPFALLLPATVAMGGTLPAMERLFSRLAQDGWSVGALYAANTFGAFAGALLTTFVIVPHLGVSGALLTLAAANVLCATGVALGAARGESVRPPVDAASAIPGGGRLFVTLFITGLIGIGYEVLVVRALAQVMENTVYSFASALSVYLLGTALGAALYQRFVRGGDFDATLTRLLQAACGACLFGIVLLSAAPAAYDFLLNLFGRSFAGSVASEIGIASLVFLLPTIVMGALFSHLAQGARGASGGLGRALAFNTLGAALAPILFGVVALPMLGSLLTLTAVSLCYLVMIPQRGPRALLPASLGLAAGLALLLLPLNLNNVSVPPGGRVLEYVEGVIAAVSVVADDKDIRYLKVDNHFRMGSTATKFSDRRQSHIPLLLHPDPKRALFLGIGTGATFAGAADFPGLEADGVELVPEILSLLPNFEAVTGDFRKMPKLRLLAADARRYIQASDNKYDVIVADLFHPALDGSGSLYTREHFAAIRARLAEGGIFCQWLPLHQLDLETLGTITRTFQSVYPNATAYLAHYSLQTPLLALVSGTKPMRFSANWLDARLSDPQLQQKLKDSRLDDPYALFGAFVAGPDDLRGVAGDGPLNTDDRPLVTFRAPSTVYTPLGPSGERLVDLIDRFRPQPQQVLLAPVNGESDAEARLAAYWKARNQFLKAGLGVSPSNDVNEMVRRVREPLLAVVRTSSDFEPAYMPLLSLASALVRVDREAARSLLTDLAEANPTRHEAQRLLDGIAASR</sequence>
<evidence type="ECO:0000313" key="8">
    <source>
        <dbReference type="Proteomes" id="UP000001399"/>
    </source>
</evidence>
<keyword evidence="8" id="KW-1185">Reference proteome</keyword>
<evidence type="ECO:0000256" key="1">
    <source>
        <dbReference type="ARBA" id="ARBA00007867"/>
    </source>
</evidence>
<dbReference type="KEGG" id="rva:Rvan_1802"/>
<dbReference type="HOGENOM" id="CLU_010122_1_0_5"/>
<feature type="transmembrane region" description="Helical" evidence="5">
    <location>
        <begin position="208"/>
        <end position="230"/>
    </location>
</feature>
<evidence type="ECO:0000256" key="4">
    <source>
        <dbReference type="PROSITE-ProRule" id="PRU00354"/>
    </source>
</evidence>
<dbReference type="GO" id="GO:0006596">
    <property type="term" value="P:polyamine biosynthetic process"/>
    <property type="evidence" value="ECO:0007669"/>
    <property type="project" value="UniProtKB-UniRule"/>
</dbReference>
<evidence type="ECO:0000259" key="6">
    <source>
        <dbReference type="PROSITE" id="PS51006"/>
    </source>
</evidence>
<dbReference type="RefSeq" id="WP_013419434.1">
    <property type="nucleotide sequence ID" value="NC_014664.1"/>
</dbReference>
<organism evidence="7 8">
    <name type="scientific">Rhodomicrobium vannielii (strain ATCC 17100 / DSM 162 / LMG 4299 / NCIMB 10020 / ATH 3.1.1)</name>
    <dbReference type="NCBI Taxonomy" id="648757"/>
    <lineage>
        <taxon>Bacteria</taxon>
        <taxon>Pseudomonadati</taxon>
        <taxon>Pseudomonadota</taxon>
        <taxon>Alphaproteobacteria</taxon>
        <taxon>Hyphomicrobiales</taxon>
        <taxon>Hyphomicrobiaceae</taxon>
        <taxon>Rhodomicrobium</taxon>
    </lineage>
</organism>
<dbReference type="Pfam" id="PF01564">
    <property type="entry name" value="Spermine_synth"/>
    <property type="match status" value="1"/>
</dbReference>
<evidence type="ECO:0000256" key="2">
    <source>
        <dbReference type="ARBA" id="ARBA00022679"/>
    </source>
</evidence>
<keyword evidence="2 4" id="KW-0808">Transferase</keyword>
<accession>E3HZK9</accession>
<feature type="transmembrane region" description="Helical" evidence="5">
    <location>
        <begin position="441"/>
        <end position="460"/>
    </location>
</feature>
<dbReference type="CDD" id="cd02440">
    <property type="entry name" value="AdoMet_MTases"/>
    <property type="match status" value="1"/>
</dbReference>
<feature type="transmembrane region" description="Helical" evidence="5">
    <location>
        <begin position="390"/>
        <end position="409"/>
    </location>
</feature>
<dbReference type="SUPFAM" id="SSF53335">
    <property type="entry name" value="S-adenosyl-L-methionine-dependent methyltransferases"/>
    <property type="match status" value="1"/>
</dbReference>
<feature type="domain" description="PABS" evidence="6">
    <location>
        <begin position="518"/>
        <end position="692"/>
    </location>
</feature>
<feature type="transmembrane region" description="Helical" evidence="5">
    <location>
        <begin position="280"/>
        <end position="302"/>
    </location>
</feature>
<dbReference type="eggNOG" id="COG4262">
    <property type="taxonomic scope" value="Bacteria"/>
</dbReference>
<comment type="similarity">
    <text evidence="1">Belongs to the spermidine/spermine synthase family.</text>
</comment>
<dbReference type="PROSITE" id="PS51006">
    <property type="entry name" value="PABS_2"/>
    <property type="match status" value="1"/>
</dbReference>
<evidence type="ECO:0000256" key="3">
    <source>
        <dbReference type="ARBA" id="ARBA00023115"/>
    </source>
</evidence>
<keyword evidence="5" id="KW-1133">Transmembrane helix</keyword>
<feature type="transmembrane region" description="Helical" evidence="5">
    <location>
        <begin position="66"/>
        <end position="87"/>
    </location>
</feature>
<feature type="transmembrane region" description="Helical" evidence="5">
    <location>
        <begin position="314"/>
        <end position="339"/>
    </location>
</feature>
<feature type="transmembrane region" description="Helical" evidence="5">
    <location>
        <begin position="35"/>
        <end position="54"/>
    </location>
</feature>
<dbReference type="PANTHER" id="PTHR43317:SF3">
    <property type="entry name" value="BLR2883 PROTEIN"/>
    <property type="match status" value="1"/>
</dbReference>
<feature type="transmembrane region" description="Helical" evidence="5">
    <location>
        <begin position="181"/>
        <end position="202"/>
    </location>
</feature>
<dbReference type="GO" id="GO:0016740">
    <property type="term" value="F:transferase activity"/>
    <property type="evidence" value="ECO:0007669"/>
    <property type="project" value="UniProtKB-UniRule"/>
</dbReference>
<feature type="active site" description="Proton acceptor" evidence="4">
    <location>
        <position position="605"/>
    </location>
</feature>
<keyword evidence="5" id="KW-0472">Membrane</keyword>
<dbReference type="InterPro" id="IPR029063">
    <property type="entry name" value="SAM-dependent_MTases_sf"/>
</dbReference>
<feature type="transmembrane region" description="Helical" evidence="5">
    <location>
        <begin position="139"/>
        <end position="160"/>
    </location>
</feature>
<reference evidence="8" key="1">
    <citation type="journal article" date="2011" name="J. Bacteriol.">
        <title>Genome sequences of eight morphologically diverse alphaproteobacteria.</title>
        <authorList>
            <consortium name="US DOE Joint Genome Institute"/>
            <person name="Brown P.J."/>
            <person name="Kysela D.T."/>
            <person name="Buechlein A."/>
            <person name="Hemmerich C."/>
            <person name="Brun Y.V."/>
        </authorList>
    </citation>
    <scope>NUCLEOTIDE SEQUENCE [LARGE SCALE GENOMIC DNA]</scope>
    <source>
        <strain evidence="8">ATCC 17100 / ATH 3.1.1 / DSM 162 / LMG 4299</strain>
    </source>
</reference>
<dbReference type="EMBL" id="CP002292">
    <property type="protein sequence ID" value="ADP71044.1"/>
    <property type="molecule type" value="Genomic_DNA"/>
</dbReference>
<name>E3HZK9_RHOVT</name>
<gene>
    <name evidence="7" type="ordered locus">Rvan_1802</name>
</gene>